<protein>
    <submittedName>
        <fullName evidence="1">Uncharacterized protein</fullName>
    </submittedName>
</protein>
<dbReference type="EMBL" id="OD564838">
    <property type="protein sequence ID" value="CAD7439985.1"/>
    <property type="molecule type" value="Genomic_DNA"/>
</dbReference>
<organism evidence="1">
    <name type="scientific">Timema bartmani</name>
    <dbReference type="NCBI Taxonomy" id="61472"/>
    <lineage>
        <taxon>Eukaryota</taxon>
        <taxon>Metazoa</taxon>
        <taxon>Ecdysozoa</taxon>
        <taxon>Arthropoda</taxon>
        <taxon>Hexapoda</taxon>
        <taxon>Insecta</taxon>
        <taxon>Pterygota</taxon>
        <taxon>Neoptera</taxon>
        <taxon>Polyneoptera</taxon>
        <taxon>Phasmatodea</taxon>
        <taxon>Timematodea</taxon>
        <taxon>Timematoidea</taxon>
        <taxon>Timematidae</taxon>
        <taxon>Timema</taxon>
    </lineage>
</organism>
<accession>A0A7R9ESD6</accession>
<dbReference type="AlphaFoldDB" id="A0A7R9ESD6"/>
<name>A0A7R9ESD6_9NEOP</name>
<proteinExistence type="predicted"/>
<gene>
    <name evidence="1" type="ORF">TBIB3V08_LOCUS2523</name>
</gene>
<evidence type="ECO:0000313" key="1">
    <source>
        <dbReference type="EMBL" id="CAD7439985.1"/>
    </source>
</evidence>
<reference evidence="1" key="1">
    <citation type="submission" date="2020-11" db="EMBL/GenBank/DDBJ databases">
        <authorList>
            <person name="Tran Van P."/>
        </authorList>
    </citation>
    <scope>NUCLEOTIDE SEQUENCE</scope>
</reference>
<sequence>MEVMCECVRQPCNCTQIEWYENDLSGPVTVPMVSTNSSPPIAMPVQVPPGHVVQQIVDENGALRHVILSPQPPMVPMPPHYAPHYEYNGPFMTCFFSHRALPLANPSVDGLNLAKGAQRNFRQTEDLV</sequence>